<name>A0A2M8AUD0_9BACT</name>
<evidence type="ECO:0000256" key="1">
    <source>
        <dbReference type="ARBA" id="ARBA00022729"/>
    </source>
</evidence>
<keyword evidence="3" id="KW-1133">Transmembrane helix</keyword>
<evidence type="ECO:0000313" key="5">
    <source>
        <dbReference type="EMBL" id="PJB29761.1"/>
    </source>
</evidence>
<evidence type="ECO:0000259" key="4">
    <source>
        <dbReference type="Pfam" id="PF11611"/>
    </source>
</evidence>
<accession>A0A2M8AUD0</accession>
<feature type="domain" description="DUF4352" evidence="4">
    <location>
        <begin position="351"/>
        <end position="442"/>
    </location>
</feature>
<dbReference type="Proteomes" id="UP000231366">
    <property type="component" value="Unassembled WGS sequence"/>
</dbReference>
<keyword evidence="1" id="KW-0732">Signal</keyword>
<gene>
    <name evidence="5" type="ORF">CO110_04115</name>
</gene>
<feature type="transmembrane region" description="Helical" evidence="3">
    <location>
        <begin position="110"/>
        <end position="134"/>
    </location>
</feature>
<reference evidence="6" key="1">
    <citation type="submission" date="2017-09" db="EMBL/GenBank/DDBJ databases">
        <title>Depth-based differentiation of microbial function through sediment-hosted aquifers and enrichment of novel symbionts in the deep terrestrial subsurface.</title>
        <authorList>
            <person name="Probst A.J."/>
            <person name="Ladd B."/>
            <person name="Jarett J.K."/>
            <person name="Geller-Mcgrath D.E."/>
            <person name="Sieber C.M.K."/>
            <person name="Emerson J.B."/>
            <person name="Anantharaman K."/>
            <person name="Thomas B.C."/>
            <person name="Malmstrom R."/>
            <person name="Stieglmeier M."/>
            <person name="Klingl A."/>
            <person name="Woyke T."/>
            <person name="Ryan C.M."/>
            <person name="Banfield J.F."/>
        </authorList>
    </citation>
    <scope>NUCLEOTIDE SEQUENCE [LARGE SCALE GENOMIC DNA]</scope>
</reference>
<organism evidence="5 6">
    <name type="scientific">Candidatus Desantisbacteria bacterium CG_4_9_14_3_um_filter_40_11</name>
    <dbReference type="NCBI Taxonomy" id="1974546"/>
    <lineage>
        <taxon>Bacteria</taxon>
        <taxon>Candidatus Desantisiibacteriota</taxon>
    </lineage>
</organism>
<protein>
    <recommendedName>
        <fullName evidence="4">DUF4352 domain-containing protein</fullName>
    </recommendedName>
</protein>
<evidence type="ECO:0000256" key="2">
    <source>
        <dbReference type="SAM" id="MobiDB-lite"/>
    </source>
</evidence>
<keyword evidence="3" id="KW-0812">Transmembrane</keyword>
<dbReference type="InterPro" id="IPR029051">
    <property type="entry name" value="DUF4352"/>
</dbReference>
<dbReference type="InterPro" id="IPR029050">
    <property type="entry name" value="Immunoprotect_excell_Ig-like"/>
</dbReference>
<dbReference type="Pfam" id="PF11611">
    <property type="entry name" value="DUF4352"/>
    <property type="match status" value="1"/>
</dbReference>
<proteinExistence type="predicted"/>
<evidence type="ECO:0000256" key="3">
    <source>
        <dbReference type="SAM" id="Phobius"/>
    </source>
</evidence>
<comment type="caution">
    <text evidence="5">The sequence shown here is derived from an EMBL/GenBank/DDBJ whole genome shotgun (WGS) entry which is preliminary data.</text>
</comment>
<keyword evidence="3" id="KW-0472">Membrane</keyword>
<dbReference type="AlphaFoldDB" id="A0A2M8AUD0"/>
<dbReference type="EMBL" id="PFUI01000106">
    <property type="protein sequence ID" value="PJB29761.1"/>
    <property type="molecule type" value="Genomic_DNA"/>
</dbReference>
<feature type="region of interest" description="Disordered" evidence="2">
    <location>
        <begin position="83"/>
        <end position="103"/>
    </location>
</feature>
<sequence>MKNPSLDEYIALIKNGKKIEARQLLQNILRSDLHNLKGWYWYVETFDTPEQKMKALRSCLKYNPDNQEVKDLIRTFETKYPQLGKSASSDNKSAPKKVQPPTSKKPNKNLLILGGILGVGIVGVICVLAIGISLSNQLHETVSIPEPTIAFTQTSTPMPFTGKWQVFTSKSEFDSSTTVTLSLDAEEYVKGWLSTTLPTLVLRCKEGRIQAYVKTGLQADVEYGHESTVSIRVRFDQNEAAEMRATESTDGDELFFQDPFSTIMTMLQSNEMVFGFTPFNADPAVTNFDLRGLANVIEPLKQNCNWNGAYPTLPPLPTLMPTSTSLPPGSALTISGKYSDYKWRVEIDEIKVTKSVSSYGNTTKAGGQFLLLFLKVTNLGNDPYNFGIYDVRVKDAEGNLYDMDFVAANHAEDTYGVVKQGLIQPGDTTIKVFAFDVPPNSAFYFLVPGSLADDNGESIVLEIPQ</sequence>
<dbReference type="Gene3D" id="2.60.40.1240">
    <property type="match status" value="1"/>
</dbReference>
<evidence type="ECO:0000313" key="6">
    <source>
        <dbReference type="Proteomes" id="UP000231366"/>
    </source>
</evidence>